<dbReference type="Proteomes" id="UP000887574">
    <property type="component" value="Unplaced"/>
</dbReference>
<reference evidence="2" key="1">
    <citation type="submission" date="2022-11" db="UniProtKB">
        <authorList>
            <consortium name="WormBaseParasite"/>
        </authorList>
    </citation>
    <scope>IDENTIFICATION</scope>
</reference>
<sequence length="74" mass="8543">MSEFSSSTYLNTEITFFQINHPVLDEYIFVSTFPESAQFSYFILCIVIASSKTNDILAGIQTNRWIRIKDNPDL</sequence>
<keyword evidence="1" id="KW-1185">Reference proteome</keyword>
<dbReference type="AlphaFoldDB" id="A0A915EE19"/>
<organism evidence="1 2">
    <name type="scientific">Ditylenchus dipsaci</name>
    <dbReference type="NCBI Taxonomy" id="166011"/>
    <lineage>
        <taxon>Eukaryota</taxon>
        <taxon>Metazoa</taxon>
        <taxon>Ecdysozoa</taxon>
        <taxon>Nematoda</taxon>
        <taxon>Chromadorea</taxon>
        <taxon>Rhabditida</taxon>
        <taxon>Tylenchina</taxon>
        <taxon>Tylenchomorpha</taxon>
        <taxon>Sphaerularioidea</taxon>
        <taxon>Anguinidae</taxon>
        <taxon>Anguininae</taxon>
        <taxon>Ditylenchus</taxon>
    </lineage>
</organism>
<name>A0A915EE19_9BILA</name>
<evidence type="ECO:0000313" key="2">
    <source>
        <dbReference type="WBParaSite" id="jg4879"/>
    </source>
</evidence>
<dbReference type="WBParaSite" id="jg4879">
    <property type="protein sequence ID" value="jg4879"/>
    <property type="gene ID" value="jg4879"/>
</dbReference>
<proteinExistence type="predicted"/>
<protein>
    <submittedName>
        <fullName evidence="2">Ovule protein</fullName>
    </submittedName>
</protein>
<evidence type="ECO:0000313" key="1">
    <source>
        <dbReference type="Proteomes" id="UP000887574"/>
    </source>
</evidence>
<accession>A0A915EE19</accession>